<dbReference type="AlphaFoldDB" id="M5EXB9"/>
<protein>
    <submittedName>
        <fullName evidence="1">Uncharacterized protein</fullName>
    </submittedName>
</protein>
<name>M5EXB9_9HYPH</name>
<accession>M5EXB9</accession>
<organism evidence="1 2">
    <name type="scientific">Mesorhizobium metallidurans STM 2683</name>
    <dbReference type="NCBI Taxonomy" id="1297569"/>
    <lineage>
        <taxon>Bacteria</taxon>
        <taxon>Pseudomonadati</taxon>
        <taxon>Pseudomonadota</taxon>
        <taxon>Alphaproteobacteria</taxon>
        <taxon>Hyphomicrobiales</taxon>
        <taxon>Phyllobacteriaceae</taxon>
        <taxon>Mesorhizobium</taxon>
    </lineage>
</organism>
<evidence type="ECO:0000313" key="2">
    <source>
        <dbReference type="Proteomes" id="UP000012062"/>
    </source>
</evidence>
<dbReference type="EMBL" id="CAUM01000147">
    <property type="protein sequence ID" value="CCV08635.1"/>
    <property type="molecule type" value="Genomic_DNA"/>
</dbReference>
<reference evidence="1 2" key="1">
    <citation type="submission" date="2013-02" db="EMBL/GenBank/DDBJ databases">
        <authorList>
            <person name="Genoscope - CEA"/>
        </authorList>
    </citation>
    <scope>NUCLEOTIDE SEQUENCE [LARGE SCALE GENOMIC DNA]</scope>
    <source>
        <strain evidence="1 2">STM 2683</strain>
    </source>
</reference>
<proteinExistence type="predicted"/>
<sequence>MTGAIAVDCQRKIVYRDSFQAVVEGYINDYGIALTVDVSLQEAFLRKFNDLAA</sequence>
<gene>
    <name evidence="1" type="ORF">MESS2_770010</name>
</gene>
<dbReference type="RefSeq" id="WP_008877507.1">
    <property type="nucleotide sequence ID" value="NZ_CAUM01000147.1"/>
</dbReference>
<dbReference type="Proteomes" id="UP000012062">
    <property type="component" value="Unassembled WGS sequence"/>
</dbReference>
<evidence type="ECO:0000313" key="1">
    <source>
        <dbReference type="EMBL" id="CCV08635.1"/>
    </source>
</evidence>
<keyword evidence="2" id="KW-1185">Reference proteome</keyword>
<comment type="caution">
    <text evidence="1">The sequence shown here is derived from an EMBL/GenBank/DDBJ whole genome shotgun (WGS) entry which is preliminary data.</text>
</comment>